<organism evidence="1 2">
    <name type="scientific">Potamilus streckersoni</name>
    <dbReference type="NCBI Taxonomy" id="2493646"/>
    <lineage>
        <taxon>Eukaryota</taxon>
        <taxon>Metazoa</taxon>
        <taxon>Spiralia</taxon>
        <taxon>Lophotrochozoa</taxon>
        <taxon>Mollusca</taxon>
        <taxon>Bivalvia</taxon>
        <taxon>Autobranchia</taxon>
        <taxon>Heteroconchia</taxon>
        <taxon>Palaeoheterodonta</taxon>
        <taxon>Unionida</taxon>
        <taxon>Unionoidea</taxon>
        <taxon>Unionidae</taxon>
        <taxon>Ambleminae</taxon>
        <taxon>Lampsilini</taxon>
        <taxon>Potamilus</taxon>
    </lineage>
</organism>
<comment type="caution">
    <text evidence="1">The sequence shown here is derived from an EMBL/GenBank/DDBJ whole genome shotgun (WGS) entry which is preliminary data.</text>
</comment>
<evidence type="ECO:0000313" key="1">
    <source>
        <dbReference type="EMBL" id="KAK3577622.1"/>
    </source>
</evidence>
<gene>
    <name evidence="1" type="ORF">CHS0354_013687</name>
</gene>
<evidence type="ECO:0000313" key="2">
    <source>
        <dbReference type="Proteomes" id="UP001195483"/>
    </source>
</evidence>
<dbReference type="AlphaFoldDB" id="A0AAE0VI11"/>
<reference evidence="1" key="2">
    <citation type="journal article" date="2021" name="Genome Biol. Evol.">
        <title>Developing a high-quality reference genome for a parasitic bivalve with doubly uniparental inheritance (Bivalvia: Unionida).</title>
        <authorList>
            <person name="Smith C.H."/>
        </authorList>
    </citation>
    <scope>NUCLEOTIDE SEQUENCE</scope>
    <source>
        <strain evidence="1">CHS0354</strain>
        <tissue evidence="1">Mantle</tissue>
    </source>
</reference>
<reference evidence="1" key="1">
    <citation type="journal article" date="2021" name="Genome Biol. Evol.">
        <title>A High-Quality Reference Genome for a Parasitic Bivalve with Doubly Uniparental Inheritance (Bivalvia: Unionida).</title>
        <authorList>
            <person name="Smith C.H."/>
        </authorList>
    </citation>
    <scope>NUCLEOTIDE SEQUENCE</scope>
    <source>
        <strain evidence="1">CHS0354</strain>
    </source>
</reference>
<dbReference type="Proteomes" id="UP001195483">
    <property type="component" value="Unassembled WGS sequence"/>
</dbReference>
<protein>
    <submittedName>
        <fullName evidence="1">Uncharacterized protein</fullName>
    </submittedName>
</protein>
<accession>A0AAE0VI11</accession>
<sequence length="123" mass="14087">MFTFMLTVTLKPASYSCSLLNEKWEGIEVPKPQAAEVRRIQNPFGFHCRPDRHLPLVRHCPSPAAQHTTPKTLQSQYGLTIVMPKTNQRVFRVINSMSTVLNNVKKMTLESSVYYVQLYSSDD</sequence>
<dbReference type="EMBL" id="JAEAOA010000834">
    <property type="protein sequence ID" value="KAK3577622.1"/>
    <property type="molecule type" value="Genomic_DNA"/>
</dbReference>
<proteinExistence type="predicted"/>
<reference evidence="1" key="3">
    <citation type="submission" date="2023-05" db="EMBL/GenBank/DDBJ databases">
        <authorList>
            <person name="Smith C.H."/>
        </authorList>
    </citation>
    <scope>NUCLEOTIDE SEQUENCE</scope>
    <source>
        <strain evidence="1">CHS0354</strain>
        <tissue evidence="1">Mantle</tissue>
    </source>
</reference>
<name>A0AAE0VI11_9BIVA</name>
<keyword evidence="2" id="KW-1185">Reference proteome</keyword>